<feature type="region of interest" description="Disordered" evidence="1">
    <location>
        <begin position="90"/>
        <end position="144"/>
    </location>
</feature>
<name>A0A4Y7IDP6_PAPSO</name>
<protein>
    <submittedName>
        <fullName evidence="2">Uncharacterized protein</fullName>
    </submittedName>
</protein>
<proteinExistence type="predicted"/>
<gene>
    <name evidence="2" type="ORF">C5167_038563</name>
</gene>
<feature type="compositionally biased region" description="Basic and acidic residues" evidence="1">
    <location>
        <begin position="115"/>
        <end position="125"/>
    </location>
</feature>
<keyword evidence="3" id="KW-1185">Reference proteome</keyword>
<evidence type="ECO:0000313" key="3">
    <source>
        <dbReference type="Proteomes" id="UP000316621"/>
    </source>
</evidence>
<dbReference type="OMA" id="CKNIKCI"/>
<organism evidence="2 3">
    <name type="scientific">Papaver somniferum</name>
    <name type="common">Opium poppy</name>
    <dbReference type="NCBI Taxonomy" id="3469"/>
    <lineage>
        <taxon>Eukaryota</taxon>
        <taxon>Viridiplantae</taxon>
        <taxon>Streptophyta</taxon>
        <taxon>Embryophyta</taxon>
        <taxon>Tracheophyta</taxon>
        <taxon>Spermatophyta</taxon>
        <taxon>Magnoliopsida</taxon>
        <taxon>Ranunculales</taxon>
        <taxon>Papaveraceae</taxon>
        <taxon>Papaveroideae</taxon>
        <taxon>Papaver</taxon>
    </lineage>
</organism>
<feature type="compositionally biased region" description="Polar residues" evidence="1">
    <location>
        <begin position="90"/>
        <end position="112"/>
    </location>
</feature>
<accession>A0A4Y7IDP6</accession>
<dbReference type="Proteomes" id="UP000316621">
    <property type="component" value="Chromosome 1"/>
</dbReference>
<sequence>MFFSHHEFLSVEASRNLKSSTSRDSKKLECSMQKCTTTVGITATTTDVERDTLIDVSDMNTKRVVTQAMEDAVKDTMVLITRRMSSNQVQYRRDLTSTMTNDGSGTGDNSGIRNVEADYKEKEFRPTTPGHSPGVGHSAKTPKN</sequence>
<reference evidence="2 3" key="1">
    <citation type="journal article" date="2018" name="Science">
        <title>The opium poppy genome and morphinan production.</title>
        <authorList>
            <person name="Guo L."/>
            <person name="Winzer T."/>
            <person name="Yang X."/>
            <person name="Li Y."/>
            <person name="Ning Z."/>
            <person name="He Z."/>
            <person name="Teodor R."/>
            <person name="Lu Y."/>
            <person name="Bowser T.A."/>
            <person name="Graham I.A."/>
            <person name="Ye K."/>
        </authorList>
    </citation>
    <scope>NUCLEOTIDE SEQUENCE [LARGE SCALE GENOMIC DNA]</scope>
    <source>
        <strain evidence="3">cv. HN1</strain>
        <tissue evidence="2">Leaves</tissue>
    </source>
</reference>
<evidence type="ECO:0000313" key="2">
    <source>
        <dbReference type="EMBL" id="RZC45628.1"/>
    </source>
</evidence>
<evidence type="ECO:0000256" key="1">
    <source>
        <dbReference type="SAM" id="MobiDB-lite"/>
    </source>
</evidence>
<dbReference type="AlphaFoldDB" id="A0A4Y7IDP6"/>
<dbReference type="Gramene" id="RZC45628">
    <property type="protein sequence ID" value="RZC45628"/>
    <property type="gene ID" value="C5167_038563"/>
</dbReference>
<dbReference type="EMBL" id="CM010715">
    <property type="protein sequence ID" value="RZC45628.1"/>
    <property type="molecule type" value="Genomic_DNA"/>
</dbReference>